<evidence type="ECO:0000256" key="7">
    <source>
        <dbReference type="RuleBase" id="RU363032"/>
    </source>
</evidence>
<dbReference type="HOGENOM" id="CLU_016047_1_2_7"/>
<feature type="domain" description="ABC transmembrane type-1" evidence="8">
    <location>
        <begin position="71"/>
        <end position="262"/>
    </location>
</feature>
<evidence type="ECO:0000313" key="10">
    <source>
        <dbReference type="Proteomes" id="UP000019140"/>
    </source>
</evidence>
<dbReference type="EMBL" id="AZHX01000461">
    <property type="protein sequence ID" value="ETX07410.1"/>
    <property type="molecule type" value="Genomic_DNA"/>
</dbReference>
<proteinExistence type="inferred from homology"/>
<comment type="subcellular location">
    <subcellularLocation>
        <location evidence="1 7">Cell membrane</location>
        <topology evidence="1 7">Multi-pass membrane protein</topology>
    </subcellularLocation>
</comment>
<keyword evidence="10" id="KW-1185">Reference proteome</keyword>
<reference evidence="9 10" key="1">
    <citation type="journal article" date="2014" name="Nature">
        <title>An environmental bacterial taxon with a large and distinct metabolic repertoire.</title>
        <authorList>
            <person name="Wilson M.C."/>
            <person name="Mori T."/>
            <person name="Ruckert C."/>
            <person name="Uria A.R."/>
            <person name="Helf M.J."/>
            <person name="Takada K."/>
            <person name="Gernert C."/>
            <person name="Steffens U.A."/>
            <person name="Heycke N."/>
            <person name="Schmitt S."/>
            <person name="Rinke C."/>
            <person name="Helfrich E.J."/>
            <person name="Brachmann A.O."/>
            <person name="Gurgui C."/>
            <person name="Wakimoto T."/>
            <person name="Kracht M."/>
            <person name="Crusemann M."/>
            <person name="Hentschel U."/>
            <person name="Abe I."/>
            <person name="Matsunaga S."/>
            <person name="Kalinowski J."/>
            <person name="Takeyama H."/>
            <person name="Piel J."/>
        </authorList>
    </citation>
    <scope>NUCLEOTIDE SEQUENCE [LARGE SCALE GENOMIC DNA]</scope>
    <source>
        <strain evidence="10">TSY2</strain>
    </source>
</reference>
<dbReference type="PANTHER" id="PTHR32243">
    <property type="entry name" value="MALTOSE TRANSPORT SYSTEM PERMEASE-RELATED"/>
    <property type="match status" value="1"/>
</dbReference>
<dbReference type="SUPFAM" id="SSF161098">
    <property type="entry name" value="MetI-like"/>
    <property type="match status" value="1"/>
</dbReference>
<protein>
    <submittedName>
        <fullName evidence="9">ABC transporter permease</fullName>
    </submittedName>
</protein>
<dbReference type="CDD" id="cd06261">
    <property type="entry name" value="TM_PBP2"/>
    <property type="match status" value="1"/>
</dbReference>
<accession>W4MB58</accession>
<organism evidence="9 10">
    <name type="scientific">Candidatus Entotheonella gemina</name>
    <dbReference type="NCBI Taxonomy" id="1429439"/>
    <lineage>
        <taxon>Bacteria</taxon>
        <taxon>Pseudomonadati</taxon>
        <taxon>Nitrospinota/Tectimicrobiota group</taxon>
        <taxon>Candidatus Tectimicrobiota</taxon>
        <taxon>Candidatus Entotheonellia</taxon>
        <taxon>Candidatus Entotheonellales</taxon>
        <taxon>Candidatus Entotheonellaceae</taxon>
        <taxon>Candidatus Entotheonella</taxon>
    </lineage>
</organism>
<evidence type="ECO:0000256" key="5">
    <source>
        <dbReference type="ARBA" id="ARBA00022989"/>
    </source>
</evidence>
<gene>
    <name evidence="9" type="ORF">ETSY2_11345</name>
</gene>
<keyword evidence="6 7" id="KW-0472">Membrane</keyword>
<dbReference type="PANTHER" id="PTHR32243:SF18">
    <property type="entry name" value="INNER MEMBRANE ABC TRANSPORTER PERMEASE PROTEIN YCJP"/>
    <property type="match status" value="1"/>
</dbReference>
<evidence type="ECO:0000256" key="3">
    <source>
        <dbReference type="ARBA" id="ARBA00022475"/>
    </source>
</evidence>
<evidence type="ECO:0000259" key="8">
    <source>
        <dbReference type="PROSITE" id="PS50928"/>
    </source>
</evidence>
<sequence length="277" mass="31305">MNPAIRTWLRRGILGILIVGVTIYSLFPIYWMVISGVRSERSLFEPLLTPGLYSWKSVETILSMTDFPTYYMNSLIIAVLTTVLTVVVVTPMAYALVRSRLPGMMLMVRAMLFAYMFPALLMAIPIYIFLVKIGWDDTHLSLILTHSTFTMPLGVWLMWGFFKNFPFEVEESAFIDGCSRLRAIYRIIMPLTLPGVLTVVLFAFVLSWADYVFSLILITSDELKTLPYGLASIDDAYDANWGELMAGSTMICVPLLLLFAFLSKYFIRGLSMGAVKS</sequence>
<feature type="transmembrane region" description="Helical" evidence="7">
    <location>
        <begin position="12"/>
        <end position="33"/>
    </location>
</feature>
<keyword evidence="3" id="KW-1003">Cell membrane</keyword>
<feature type="transmembrane region" description="Helical" evidence="7">
    <location>
        <begin position="70"/>
        <end position="94"/>
    </location>
</feature>
<dbReference type="InterPro" id="IPR000515">
    <property type="entry name" value="MetI-like"/>
</dbReference>
<comment type="caution">
    <text evidence="9">The sequence shown here is derived from an EMBL/GenBank/DDBJ whole genome shotgun (WGS) entry which is preliminary data.</text>
</comment>
<keyword evidence="4 7" id="KW-0812">Transmembrane</keyword>
<evidence type="ECO:0000256" key="1">
    <source>
        <dbReference type="ARBA" id="ARBA00004651"/>
    </source>
</evidence>
<feature type="transmembrane region" description="Helical" evidence="7">
    <location>
        <begin position="183"/>
        <end position="209"/>
    </location>
</feature>
<name>W4MB58_9BACT</name>
<feature type="transmembrane region" description="Helical" evidence="7">
    <location>
        <begin position="106"/>
        <end position="130"/>
    </location>
</feature>
<evidence type="ECO:0000256" key="6">
    <source>
        <dbReference type="ARBA" id="ARBA00023136"/>
    </source>
</evidence>
<evidence type="ECO:0000256" key="2">
    <source>
        <dbReference type="ARBA" id="ARBA00022448"/>
    </source>
</evidence>
<dbReference type="GO" id="GO:0005886">
    <property type="term" value="C:plasma membrane"/>
    <property type="evidence" value="ECO:0007669"/>
    <property type="project" value="UniProtKB-SubCell"/>
</dbReference>
<dbReference type="GO" id="GO:0055085">
    <property type="term" value="P:transmembrane transport"/>
    <property type="evidence" value="ECO:0007669"/>
    <property type="project" value="InterPro"/>
</dbReference>
<comment type="similarity">
    <text evidence="7">Belongs to the binding-protein-dependent transport system permease family.</text>
</comment>
<keyword evidence="5 7" id="KW-1133">Transmembrane helix</keyword>
<dbReference type="InterPro" id="IPR050901">
    <property type="entry name" value="BP-dep_ABC_trans_perm"/>
</dbReference>
<feature type="transmembrane region" description="Helical" evidence="7">
    <location>
        <begin position="142"/>
        <end position="162"/>
    </location>
</feature>
<dbReference type="AlphaFoldDB" id="W4MB58"/>
<dbReference type="InterPro" id="IPR035906">
    <property type="entry name" value="MetI-like_sf"/>
</dbReference>
<evidence type="ECO:0000256" key="4">
    <source>
        <dbReference type="ARBA" id="ARBA00022692"/>
    </source>
</evidence>
<feature type="transmembrane region" description="Helical" evidence="7">
    <location>
        <begin position="244"/>
        <end position="267"/>
    </location>
</feature>
<dbReference type="Proteomes" id="UP000019140">
    <property type="component" value="Unassembled WGS sequence"/>
</dbReference>
<dbReference type="PROSITE" id="PS50928">
    <property type="entry name" value="ABC_TM1"/>
    <property type="match status" value="1"/>
</dbReference>
<dbReference type="Gene3D" id="1.10.3720.10">
    <property type="entry name" value="MetI-like"/>
    <property type="match status" value="1"/>
</dbReference>
<evidence type="ECO:0000313" key="9">
    <source>
        <dbReference type="EMBL" id="ETX07410.1"/>
    </source>
</evidence>
<dbReference type="Pfam" id="PF00528">
    <property type="entry name" value="BPD_transp_1"/>
    <property type="match status" value="1"/>
</dbReference>
<keyword evidence="2 7" id="KW-0813">Transport</keyword>